<evidence type="ECO:0000256" key="7">
    <source>
        <dbReference type="ARBA" id="ARBA00023242"/>
    </source>
</evidence>
<dbReference type="SMR" id="Q55DI5"/>
<dbReference type="GO" id="GO:0032783">
    <property type="term" value="C:super elongation complex"/>
    <property type="evidence" value="ECO:0007669"/>
    <property type="project" value="InterPro"/>
</dbReference>
<evidence type="ECO:0000313" key="9">
    <source>
        <dbReference type="EMBL" id="EAL72800.1"/>
    </source>
</evidence>
<dbReference type="GO" id="GO:0006368">
    <property type="term" value="P:transcription elongation by RNA polymerase II"/>
    <property type="evidence" value="ECO:0007669"/>
    <property type="project" value="InterPro"/>
</dbReference>
<dbReference type="InterPro" id="IPR027093">
    <property type="entry name" value="EAF_fam"/>
</dbReference>
<comment type="similarity">
    <text evidence="2">Belongs to the EAF family.</text>
</comment>
<evidence type="ECO:0000256" key="4">
    <source>
        <dbReference type="ARBA" id="ARBA00023015"/>
    </source>
</evidence>
<keyword evidence="5" id="KW-0010">Activator</keyword>
<dbReference type="PaxDb" id="44689-DDB0216672"/>
<dbReference type="HOGENOM" id="CLU_2019524_0_0_1"/>
<dbReference type="Proteomes" id="UP000002195">
    <property type="component" value="Unassembled WGS sequence"/>
</dbReference>
<organism evidence="9 10">
    <name type="scientific">Dictyostelium discoideum</name>
    <name type="common">Social amoeba</name>
    <dbReference type="NCBI Taxonomy" id="44689"/>
    <lineage>
        <taxon>Eukaryota</taxon>
        <taxon>Amoebozoa</taxon>
        <taxon>Evosea</taxon>
        <taxon>Eumycetozoa</taxon>
        <taxon>Dictyostelia</taxon>
        <taxon>Dictyosteliales</taxon>
        <taxon>Dictyosteliaceae</taxon>
        <taxon>Dictyostelium</taxon>
    </lineage>
</organism>
<proteinExistence type="inferred from homology"/>
<comment type="subcellular location">
    <subcellularLocation>
        <location evidence="1">Nucleus</location>
    </subcellularLocation>
</comment>
<keyword evidence="4" id="KW-0805">Transcription regulation</keyword>
<evidence type="ECO:0000256" key="3">
    <source>
        <dbReference type="ARBA" id="ARBA00022553"/>
    </source>
</evidence>
<gene>
    <name evidence="9" type="ORF">DDB_G0270900</name>
</gene>
<evidence type="ECO:0000256" key="1">
    <source>
        <dbReference type="ARBA" id="ARBA00004123"/>
    </source>
</evidence>
<reference evidence="9 10" key="1">
    <citation type="journal article" date="2005" name="Nature">
        <title>The genome of the social amoeba Dictyostelium discoideum.</title>
        <authorList>
            <consortium name="The Dictyostelium discoideum Sequencing Consortium"/>
            <person name="Eichinger L."/>
            <person name="Pachebat J.A."/>
            <person name="Glockner G."/>
            <person name="Rajandream M.A."/>
            <person name="Sucgang R."/>
            <person name="Berriman M."/>
            <person name="Song J."/>
            <person name="Olsen R."/>
            <person name="Szafranski K."/>
            <person name="Xu Q."/>
            <person name="Tunggal B."/>
            <person name="Kummerfeld S."/>
            <person name="Madera M."/>
            <person name="Konfortov B.A."/>
            <person name="Rivero F."/>
            <person name="Bankier A.T."/>
            <person name="Lehmann R."/>
            <person name="Hamlin N."/>
            <person name="Davies R."/>
            <person name="Gaudet P."/>
            <person name="Fey P."/>
            <person name="Pilcher K."/>
            <person name="Chen G."/>
            <person name="Saunders D."/>
            <person name="Sodergren E."/>
            <person name="Davis P."/>
            <person name="Kerhornou A."/>
            <person name="Nie X."/>
            <person name="Hall N."/>
            <person name="Anjard C."/>
            <person name="Hemphill L."/>
            <person name="Bason N."/>
            <person name="Farbrother P."/>
            <person name="Desany B."/>
            <person name="Just E."/>
            <person name="Morio T."/>
            <person name="Rost R."/>
            <person name="Churcher C."/>
            <person name="Cooper J."/>
            <person name="Haydock S."/>
            <person name="van Driessche N."/>
            <person name="Cronin A."/>
            <person name="Goodhead I."/>
            <person name="Muzny D."/>
            <person name="Mourier T."/>
            <person name="Pain A."/>
            <person name="Lu M."/>
            <person name="Harper D."/>
            <person name="Lindsay R."/>
            <person name="Hauser H."/>
            <person name="James K."/>
            <person name="Quiles M."/>
            <person name="Madan Babu M."/>
            <person name="Saito T."/>
            <person name="Buchrieser C."/>
            <person name="Wardroper A."/>
            <person name="Felder M."/>
            <person name="Thangavelu M."/>
            <person name="Johnson D."/>
            <person name="Knights A."/>
            <person name="Loulseged H."/>
            <person name="Mungall K."/>
            <person name="Oliver K."/>
            <person name="Price C."/>
            <person name="Quail M.A."/>
            <person name="Urushihara H."/>
            <person name="Hernandez J."/>
            <person name="Rabbinowitsch E."/>
            <person name="Steffen D."/>
            <person name="Sanders M."/>
            <person name="Ma J."/>
            <person name="Kohara Y."/>
            <person name="Sharp S."/>
            <person name="Simmonds M."/>
            <person name="Spiegler S."/>
            <person name="Tivey A."/>
            <person name="Sugano S."/>
            <person name="White B."/>
            <person name="Walker D."/>
            <person name="Woodward J."/>
            <person name="Winckler T."/>
            <person name="Tanaka Y."/>
            <person name="Shaulsky G."/>
            <person name="Schleicher M."/>
            <person name="Weinstock G."/>
            <person name="Rosenthal A."/>
            <person name="Cox E.C."/>
            <person name="Chisholm R.L."/>
            <person name="Gibbs R."/>
            <person name="Loomis W.F."/>
            <person name="Platzer M."/>
            <person name="Kay R.R."/>
            <person name="Williams J."/>
            <person name="Dear P.H."/>
            <person name="Noegel A.A."/>
            <person name="Barrell B."/>
            <person name="Kuspa A."/>
        </authorList>
    </citation>
    <scope>NUCLEOTIDE SEQUENCE [LARGE SCALE GENOMIC DNA]</scope>
    <source>
        <strain evidence="9 10">AX4</strain>
    </source>
</reference>
<evidence type="ECO:0000313" key="10">
    <source>
        <dbReference type="Proteomes" id="UP000002195"/>
    </source>
</evidence>
<dbReference type="GeneID" id="8617097"/>
<dbReference type="PANTHER" id="PTHR15970:SF2">
    <property type="entry name" value="ELL-ASSOCIATED FACTOR EAF"/>
    <property type="match status" value="1"/>
</dbReference>
<dbReference type="GlyGen" id="Q55DI5">
    <property type="glycosylation" value="1 site"/>
</dbReference>
<name>Q55DI5_DICDI</name>
<keyword evidence="3" id="KW-0597">Phosphoprotein</keyword>
<dbReference type="EMBL" id="AAFI02000005">
    <property type="protein sequence ID" value="EAL72800.1"/>
    <property type="molecule type" value="Genomic_DNA"/>
</dbReference>
<dbReference type="RefSeq" id="XP_646146.1">
    <property type="nucleotide sequence ID" value="XM_641054.1"/>
</dbReference>
<keyword evidence="6" id="KW-0804">Transcription</keyword>
<dbReference type="PANTHER" id="PTHR15970">
    <property type="entry name" value="ELL-ASSOCIATED FACTOR EAF"/>
    <property type="match status" value="1"/>
</dbReference>
<dbReference type="InParanoid" id="Q55DI5"/>
<sequence length="123" mass="14377">MATSNIKQPENDMTYDVEIGPTMERDSDFVNNEQYHTLQYNLKPKSLDTSKALIKMNQGSIHIQHNHTSTNEKFDFFGAYKPCKEMECLLIFENGVFRLERQISSSSVIRKLNSNSNRCRFKY</sequence>
<dbReference type="VEuPathDB" id="AmoebaDB:DDB_G0270900"/>
<comment type="caution">
    <text evidence="9">The sequence shown here is derived from an EMBL/GenBank/DDBJ whole genome shotgun (WGS) entry which is preliminary data.</text>
</comment>
<evidence type="ECO:0000256" key="5">
    <source>
        <dbReference type="ARBA" id="ARBA00023159"/>
    </source>
</evidence>
<feature type="domain" description="Transcription elongation factor Eaf N-terminal" evidence="8">
    <location>
        <begin position="15"/>
        <end position="105"/>
    </location>
</feature>
<keyword evidence="10" id="KW-1185">Reference proteome</keyword>
<dbReference type="Pfam" id="PF09816">
    <property type="entry name" value="EAF"/>
    <property type="match status" value="1"/>
</dbReference>
<evidence type="ECO:0000259" key="8">
    <source>
        <dbReference type="Pfam" id="PF09816"/>
    </source>
</evidence>
<dbReference type="KEGG" id="ddi:DDB_G0270900"/>
<dbReference type="eggNOG" id="ENOG502RI45">
    <property type="taxonomic scope" value="Eukaryota"/>
</dbReference>
<dbReference type="InterPro" id="IPR019194">
    <property type="entry name" value="Tscrpt_elong_fac_Eaf_N"/>
</dbReference>
<evidence type="ECO:0000256" key="6">
    <source>
        <dbReference type="ARBA" id="ARBA00023163"/>
    </source>
</evidence>
<evidence type="ECO:0000256" key="2">
    <source>
        <dbReference type="ARBA" id="ARBA00007798"/>
    </source>
</evidence>
<keyword evidence="7" id="KW-0539">Nucleus</keyword>
<accession>Q55DI5</accession>
<dbReference type="AlphaFoldDB" id="Q55DI5"/>
<dbReference type="OMA" id="MNDDANE"/>
<dbReference type="STRING" id="44689.Q55DI5"/>
<protein>
    <recommendedName>
        <fullName evidence="8">Transcription elongation factor Eaf N-terminal domain-containing protein</fullName>
    </recommendedName>
</protein>